<dbReference type="Proteomes" id="UP000182235">
    <property type="component" value="Unassembled WGS sequence"/>
</dbReference>
<dbReference type="STRING" id="1447872.A0A1J9PH22"/>
<proteinExistence type="predicted"/>
<dbReference type="OrthoDB" id="4369471at2759"/>
<dbReference type="EMBL" id="LGRN01000141">
    <property type="protein sequence ID" value="OJD15720.1"/>
    <property type="molecule type" value="Genomic_DNA"/>
</dbReference>
<evidence type="ECO:0000256" key="1">
    <source>
        <dbReference type="SAM" id="MobiDB-lite"/>
    </source>
</evidence>
<organism evidence="2 3">
    <name type="scientific">Emergomyces pasteurianus Ep9510</name>
    <dbReference type="NCBI Taxonomy" id="1447872"/>
    <lineage>
        <taxon>Eukaryota</taxon>
        <taxon>Fungi</taxon>
        <taxon>Dikarya</taxon>
        <taxon>Ascomycota</taxon>
        <taxon>Pezizomycotina</taxon>
        <taxon>Eurotiomycetes</taxon>
        <taxon>Eurotiomycetidae</taxon>
        <taxon>Onygenales</taxon>
        <taxon>Ajellomycetaceae</taxon>
        <taxon>Emergomyces</taxon>
    </lineage>
</organism>
<protein>
    <submittedName>
        <fullName evidence="2">Uncharacterized protein</fullName>
    </submittedName>
</protein>
<comment type="caution">
    <text evidence="2">The sequence shown here is derived from an EMBL/GenBank/DDBJ whole genome shotgun (WGS) entry which is preliminary data.</text>
</comment>
<dbReference type="VEuPathDB" id="FungiDB:AJ78_04055"/>
<gene>
    <name evidence="2" type="ORF">AJ78_04055</name>
</gene>
<sequence length="121" mass="13375">MSNALNLIGLETLSASEKARRITAVANDITISIIYIAKHTVAGNLTAEQVAPIYDLIDKVNVVGKQHNRRLESELEAQDLQIEAMKRMLVERERRIEEMRRESSGGDVQSDGRGGGGWSGR</sequence>
<reference evidence="2 3" key="1">
    <citation type="submission" date="2015-07" db="EMBL/GenBank/DDBJ databases">
        <title>Emmonsia species relationships and genome sequence.</title>
        <authorList>
            <consortium name="The Broad Institute Genomics Platform"/>
            <person name="Cuomo C.A."/>
            <person name="Munoz J.F."/>
            <person name="Imamovic A."/>
            <person name="Priest M.E."/>
            <person name="Young S."/>
            <person name="Clay O.K."/>
            <person name="McEwen J.G."/>
        </authorList>
    </citation>
    <scope>NUCLEOTIDE SEQUENCE [LARGE SCALE GENOMIC DNA]</scope>
    <source>
        <strain evidence="2 3">UAMH 9510</strain>
    </source>
</reference>
<feature type="region of interest" description="Disordered" evidence="1">
    <location>
        <begin position="96"/>
        <end position="121"/>
    </location>
</feature>
<name>A0A1J9PH22_9EURO</name>
<feature type="compositionally biased region" description="Gly residues" evidence="1">
    <location>
        <begin position="112"/>
        <end position="121"/>
    </location>
</feature>
<keyword evidence="3" id="KW-1185">Reference proteome</keyword>
<evidence type="ECO:0000313" key="2">
    <source>
        <dbReference type="EMBL" id="OJD15720.1"/>
    </source>
</evidence>
<accession>A0A1J9PH22</accession>
<dbReference type="AlphaFoldDB" id="A0A1J9PH22"/>
<evidence type="ECO:0000313" key="3">
    <source>
        <dbReference type="Proteomes" id="UP000182235"/>
    </source>
</evidence>